<sequence length="93" mass="10492">MGKGVDIMKTYETVITEKKDHIGILTFNRPDEMNIFNLKLGEDAFDALIEMEEDKEIRVVVIKGAGKHFSAGIDVKSILEGSMTEQEYLLNKT</sequence>
<proteinExistence type="inferred from homology"/>
<gene>
    <name evidence="2" type="ORF">S06H3_47905</name>
</gene>
<comment type="similarity">
    <text evidence="1">Belongs to the enoyl-CoA hydratase/isomerase family.</text>
</comment>
<name>X1N1D3_9ZZZZ</name>
<evidence type="ECO:0000313" key="2">
    <source>
        <dbReference type="EMBL" id="GAI37827.1"/>
    </source>
</evidence>
<dbReference type="AlphaFoldDB" id="X1N1D3"/>
<accession>X1N1D3</accession>
<dbReference type="InterPro" id="IPR001753">
    <property type="entry name" value="Enoyl-CoA_hydra/iso"/>
</dbReference>
<dbReference type="PANTHER" id="PTHR42964:SF1">
    <property type="entry name" value="POLYKETIDE BIOSYNTHESIS ENOYL-COA HYDRATASE PKSH-RELATED"/>
    <property type="match status" value="1"/>
</dbReference>
<comment type="caution">
    <text evidence="2">The sequence shown here is derived from an EMBL/GenBank/DDBJ whole genome shotgun (WGS) entry which is preliminary data.</text>
</comment>
<organism evidence="2">
    <name type="scientific">marine sediment metagenome</name>
    <dbReference type="NCBI Taxonomy" id="412755"/>
    <lineage>
        <taxon>unclassified sequences</taxon>
        <taxon>metagenomes</taxon>
        <taxon>ecological metagenomes</taxon>
    </lineage>
</organism>
<protein>
    <recommendedName>
        <fullName evidence="3">Enoyl-CoA hydratase</fullName>
    </recommendedName>
</protein>
<dbReference type="Gene3D" id="3.90.226.10">
    <property type="entry name" value="2-enoyl-CoA Hydratase, Chain A, domain 1"/>
    <property type="match status" value="1"/>
</dbReference>
<dbReference type="InterPro" id="IPR029045">
    <property type="entry name" value="ClpP/crotonase-like_dom_sf"/>
</dbReference>
<dbReference type="PANTHER" id="PTHR42964">
    <property type="entry name" value="ENOYL-COA HYDRATASE"/>
    <property type="match status" value="1"/>
</dbReference>
<evidence type="ECO:0008006" key="3">
    <source>
        <dbReference type="Google" id="ProtNLM"/>
    </source>
</evidence>
<evidence type="ECO:0000256" key="1">
    <source>
        <dbReference type="ARBA" id="ARBA00005254"/>
    </source>
</evidence>
<reference evidence="2" key="1">
    <citation type="journal article" date="2014" name="Front. Microbiol.">
        <title>High frequency of phylogenetically diverse reductive dehalogenase-homologous genes in deep subseafloor sedimentary metagenomes.</title>
        <authorList>
            <person name="Kawai M."/>
            <person name="Futagami T."/>
            <person name="Toyoda A."/>
            <person name="Takaki Y."/>
            <person name="Nishi S."/>
            <person name="Hori S."/>
            <person name="Arai W."/>
            <person name="Tsubouchi T."/>
            <person name="Morono Y."/>
            <person name="Uchiyama I."/>
            <person name="Ito T."/>
            <person name="Fujiyama A."/>
            <person name="Inagaki F."/>
            <person name="Takami H."/>
        </authorList>
    </citation>
    <scope>NUCLEOTIDE SEQUENCE</scope>
    <source>
        <strain evidence="2">Expedition CK06-06</strain>
    </source>
</reference>
<dbReference type="InterPro" id="IPR051683">
    <property type="entry name" value="Enoyl-CoA_Hydratase/Isomerase"/>
</dbReference>
<dbReference type="CDD" id="cd06558">
    <property type="entry name" value="crotonase-like"/>
    <property type="match status" value="1"/>
</dbReference>
<dbReference type="SUPFAM" id="SSF52096">
    <property type="entry name" value="ClpP/crotonase"/>
    <property type="match status" value="1"/>
</dbReference>
<dbReference type="EMBL" id="BARV01030129">
    <property type="protein sequence ID" value="GAI37827.1"/>
    <property type="molecule type" value="Genomic_DNA"/>
</dbReference>
<dbReference type="Pfam" id="PF00378">
    <property type="entry name" value="ECH_1"/>
    <property type="match status" value="1"/>
</dbReference>